<dbReference type="AlphaFoldDB" id="A0A0E9UDH8"/>
<keyword evidence="1" id="KW-0812">Transmembrane</keyword>
<reference evidence="2" key="2">
    <citation type="journal article" date="2015" name="Fish Shellfish Immunol.">
        <title>Early steps in the European eel (Anguilla anguilla)-Vibrio vulnificus interaction in the gills: Role of the RtxA13 toxin.</title>
        <authorList>
            <person name="Callol A."/>
            <person name="Pajuelo D."/>
            <person name="Ebbesson L."/>
            <person name="Teles M."/>
            <person name="MacKenzie S."/>
            <person name="Amaro C."/>
        </authorList>
    </citation>
    <scope>NUCLEOTIDE SEQUENCE</scope>
</reference>
<reference evidence="2" key="1">
    <citation type="submission" date="2014-11" db="EMBL/GenBank/DDBJ databases">
        <authorList>
            <person name="Amaro Gonzalez C."/>
        </authorList>
    </citation>
    <scope>NUCLEOTIDE SEQUENCE</scope>
</reference>
<dbReference type="EMBL" id="GBXM01043798">
    <property type="protein sequence ID" value="JAH64779.1"/>
    <property type="molecule type" value="Transcribed_RNA"/>
</dbReference>
<organism evidence="2">
    <name type="scientific">Anguilla anguilla</name>
    <name type="common">European freshwater eel</name>
    <name type="synonym">Muraena anguilla</name>
    <dbReference type="NCBI Taxonomy" id="7936"/>
    <lineage>
        <taxon>Eukaryota</taxon>
        <taxon>Metazoa</taxon>
        <taxon>Chordata</taxon>
        <taxon>Craniata</taxon>
        <taxon>Vertebrata</taxon>
        <taxon>Euteleostomi</taxon>
        <taxon>Actinopterygii</taxon>
        <taxon>Neopterygii</taxon>
        <taxon>Teleostei</taxon>
        <taxon>Anguilliformes</taxon>
        <taxon>Anguillidae</taxon>
        <taxon>Anguilla</taxon>
    </lineage>
</organism>
<dbReference type="EMBL" id="GBXM01045554">
    <property type="protein sequence ID" value="JAH63023.1"/>
    <property type="molecule type" value="Transcribed_RNA"/>
</dbReference>
<keyword evidence="1" id="KW-1133">Transmembrane helix</keyword>
<name>A0A0E9UDH8_ANGAN</name>
<protein>
    <submittedName>
        <fullName evidence="2">Uncharacterized protein</fullName>
    </submittedName>
</protein>
<sequence length="48" mass="5439">MVPLERFELKTFWFPSFLTNMTCWCLTLSSLGLGRAVQVGPLLYTAAE</sequence>
<evidence type="ECO:0000313" key="2">
    <source>
        <dbReference type="EMBL" id="JAH63023.1"/>
    </source>
</evidence>
<proteinExistence type="predicted"/>
<evidence type="ECO:0000256" key="1">
    <source>
        <dbReference type="SAM" id="Phobius"/>
    </source>
</evidence>
<keyword evidence="1" id="KW-0472">Membrane</keyword>
<accession>A0A0E9UDH8</accession>
<feature type="transmembrane region" description="Helical" evidence="1">
    <location>
        <begin position="12"/>
        <end position="33"/>
    </location>
</feature>